<dbReference type="InterPro" id="IPR003690">
    <property type="entry name" value="MTERF"/>
</dbReference>
<evidence type="ECO:0000256" key="1">
    <source>
        <dbReference type="ARBA" id="ARBA00007692"/>
    </source>
</evidence>
<protein>
    <submittedName>
        <fullName evidence="4">Uncharacterized protein</fullName>
    </submittedName>
</protein>
<keyword evidence="3" id="KW-0809">Transit peptide</keyword>
<dbReference type="PANTHER" id="PTHR13068">
    <property type="entry name" value="CGI-12 PROTEIN-RELATED"/>
    <property type="match status" value="1"/>
</dbReference>
<gene>
    <name evidence="4" type="ORF">JRO89_XS08G0028100</name>
</gene>
<evidence type="ECO:0000313" key="5">
    <source>
        <dbReference type="Proteomes" id="UP000827721"/>
    </source>
</evidence>
<dbReference type="InterPro" id="IPR038538">
    <property type="entry name" value="MTERF_sf"/>
</dbReference>
<keyword evidence="5" id="KW-1185">Reference proteome</keyword>
<sequence>MFSSLTKTATQIPNTPLSNYLIETLNLPKTQAQSISTQFSHKSLDNPHSVLHYFRSLGFSETDIRSAVGSVPKILFSNVDKTLKPKIDFFLEMGLVGSHLGKFISNNTAILTFSLSKKLIPRIENLKKILVNDKSNEELIKVISRCSWVLTTNPESRLLNNTAFLESCGIVGSQLSVLLKRQPSLFVLKESKLRDLVSRVSGMGFSLDSGMSLHALHTLSALSEESFERKFELFRSFGFTEDEFVEMFRRAPVLPRASEKKLKLGMKFFLNKIDLEKEALIKSPRCLMLSLEERVIPRYKVMQILKSKRLLKNDPSFINVLNISEKEFLRRFVSRFRNDAEELLVYYKGHLLDSLSSSPSKEESP</sequence>
<comment type="caution">
    <text evidence="4">The sequence shown here is derived from an EMBL/GenBank/DDBJ whole genome shotgun (WGS) entry which is preliminary data.</text>
</comment>
<reference evidence="4 5" key="1">
    <citation type="submission" date="2021-02" db="EMBL/GenBank/DDBJ databases">
        <title>Plant Genome Project.</title>
        <authorList>
            <person name="Zhang R.-G."/>
        </authorList>
    </citation>
    <scope>NUCLEOTIDE SEQUENCE [LARGE SCALE GENOMIC DNA]</scope>
    <source>
        <tissue evidence="4">Leaves</tissue>
    </source>
</reference>
<dbReference type="SMART" id="SM00733">
    <property type="entry name" value="Mterf"/>
    <property type="match status" value="7"/>
</dbReference>
<organism evidence="4 5">
    <name type="scientific">Xanthoceras sorbifolium</name>
    <dbReference type="NCBI Taxonomy" id="99658"/>
    <lineage>
        <taxon>Eukaryota</taxon>
        <taxon>Viridiplantae</taxon>
        <taxon>Streptophyta</taxon>
        <taxon>Embryophyta</taxon>
        <taxon>Tracheophyta</taxon>
        <taxon>Spermatophyta</taxon>
        <taxon>Magnoliopsida</taxon>
        <taxon>eudicotyledons</taxon>
        <taxon>Gunneridae</taxon>
        <taxon>Pentapetalae</taxon>
        <taxon>rosids</taxon>
        <taxon>malvids</taxon>
        <taxon>Sapindales</taxon>
        <taxon>Sapindaceae</taxon>
        <taxon>Xanthoceroideae</taxon>
        <taxon>Xanthoceras</taxon>
    </lineage>
</organism>
<evidence type="ECO:0000256" key="2">
    <source>
        <dbReference type="ARBA" id="ARBA00022472"/>
    </source>
</evidence>
<dbReference type="EMBL" id="JAFEMO010000008">
    <property type="protein sequence ID" value="KAH7565866.1"/>
    <property type="molecule type" value="Genomic_DNA"/>
</dbReference>
<proteinExistence type="inferred from homology"/>
<keyword evidence="2" id="KW-0805">Transcription regulation</keyword>
<dbReference type="Proteomes" id="UP000827721">
    <property type="component" value="Unassembled WGS sequence"/>
</dbReference>
<keyword evidence="2" id="KW-0806">Transcription termination</keyword>
<dbReference type="Gene3D" id="1.25.70.10">
    <property type="entry name" value="Transcription termination factor 3, mitochondrial"/>
    <property type="match status" value="2"/>
</dbReference>
<dbReference type="PANTHER" id="PTHR13068:SF173">
    <property type="entry name" value="EMB|CAB62602.1"/>
    <property type="match status" value="1"/>
</dbReference>
<accession>A0ABQ8HND3</accession>
<evidence type="ECO:0000313" key="4">
    <source>
        <dbReference type="EMBL" id="KAH7565866.1"/>
    </source>
</evidence>
<dbReference type="Pfam" id="PF02536">
    <property type="entry name" value="mTERF"/>
    <property type="match status" value="2"/>
</dbReference>
<comment type="similarity">
    <text evidence="1">Belongs to the mTERF family.</text>
</comment>
<evidence type="ECO:0000256" key="3">
    <source>
        <dbReference type="ARBA" id="ARBA00022946"/>
    </source>
</evidence>
<name>A0ABQ8HND3_9ROSI</name>
<keyword evidence="2" id="KW-0804">Transcription</keyword>